<organism evidence="2 3">
    <name type="scientific">Deinococcus seoulensis</name>
    <dbReference type="NCBI Taxonomy" id="1837379"/>
    <lineage>
        <taxon>Bacteria</taxon>
        <taxon>Thermotogati</taxon>
        <taxon>Deinococcota</taxon>
        <taxon>Deinococci</taxon>
        <taxon>Deinococcales</taxon>
        <taxon>Deinococcaceae</taxon>
        <taxon>Deinococcus</taxon>
    </lineage>
</organism>
<evidence type="ECO:0000313" key="2">
    <source>
        <dbReference type="EMBL" id="GGR49550.1"/>
    </source>
</evidence>
<protein>
    <submittedName>
        <fullName evidence="2">Protein containing PATAN domain</fullName>
    </submittedName>
</protein>
<comment type="caution">
    <text evidence="2">The sequence shown here is derived from an EMBL/GenBank/DDBJ whole genome shotgun (WGS) entry which is preliminary data.</text>
</comment>
<proteinExistence type="predicted"/>
<name>A0ABQ2RPJ7_9DEIO</name>
<reference evidence="3" key="1">
    <citation type="journal article" date="2019" name="Int. J. Syst. Evol. Microbiol.">
        <title>The Global Catalogue of Microorganisms (GCM) 10K type strain sequencing project: providing services to taxonomists for standard genome sequencing and annotation.</title>
        <authorList>
            <consortium name="The Broad Institute Genomics Platform"/>
            <consortium name="The Broad Institute Genome Sequencing Center for Infectious Disease"/>
            <person name="Wu L."/>
            <person name="Ma J."/>
        </authorList>
    </citation>
    <scope>NUCLEOTIDE SEQUENCE [LARGE SCALE GENOMIC DNA]</scope>
    <source>
        <strain evidence="3">JCM 31404</strain>
    </source>
</reference>
<evidence type="ECO:0000313" key="3">
    <source>
        <dbReference type="Proteomes" id="UP000634308"/>
    </source>
</evidence>
<keyword evidence="3" id="KW-1185">Reference proteome</keyword>
<sequence>MHMVRGDLSVFPFLSVMQMFLASGRSGRLSVEHIRGGQLWIDRGEITHAEVGRLRGDAALQCLSSLDGGTFTFEADQHSEQRTLSLRRDSALRRMLEDSEAWTPLLRAFPDWNQRLRFTARWNEAQPVTRGQYRMLHLIPDSPSIRALLERAPEPPRAALETLRPFLMAELIELV</sequence>
<dbReference type="EMBL" id="BMQM01000003">
    <property type="protein sequence ID" value="GGR49550.1"/>
    <property type="molecule type" value="Genomic_DNA"/>
</dbReference>
<dbReference type="Proteomes" id="UP000634308">
    <property type="component" value="Unassembled WGS sequence"/>
</dbReference>
<feature type="domain" description="PatA-like N-terminal" evidence="1">
    <location>
        <begin position="5"/>
        <end position="102"/>
    </location>
</feature>
<dbReference type="Pfam" id="PF14332">
    <property type="entry name" value="DUF4388"/>
    <property type="match status" value="1"/>
</dbReference>
<gene>
    <name evidence="2" type="ORF">GCM10008959_08550</name>
</gene>
<evidence type="ECO:0000259" key="1">
    <source>
        <dbReference type="Pfam" id="PF14332"/>
    </source>
</evidence>
<dbReference type="PANTHER" id="PTHR36304">
    <property type="entry name" value="DOMAIN GTPASE-ACTIVATING PROTEIN, PUTATIVE-RELATED-RELATED"/>
    <property type="match status" value="1"/>
</dbReference>
<dbReference type="InterPro" id="IPR025497">
    <property type="entry name" value="PatA-like_N"/>
</dbReference>
<accession>A0ABQ2RPJ7</accession>
<dbReference type="PANTHER" id="PTHR36304:SF4">
    <property type="entry name" value="DUF4388 DOMAIN-CONTAINING PROTEIN"/>
    <property type="match status" value="1"/>
</dbReference>